<keyword evidence="11 12" id="KW-0472">Membrane</keyword>
<evidence type="ECO:0000256" key="5">
    <source>
        <dbReference type="ARBA" id="ARBA00022519"/>
    </source>
</evidence>
<keyword evidence="8" id="KW-0448">Lipopolysaccharide biosynthesis</keyword>
<dbReference type="GO" id="GO:0005886">
    <property type="term" value="C:plasma membrane"/>
    <property type="evidence" value="ECO:0007669"/>
    <property type="project" value="UniProtKB-SubCell"/>
</dbReference>
<comment type="subcellular location">
    <subcellularLocation>
        <location evidence="1">Cell membrane</location>
        <topology evidence="1">Multi-pass membrane protein</topology>
    </subcellularLocation>
</comment>
<evidence type="ECO:0000256" key="6">
    <source>
        <dbReference type="ARBA" id="ARBA00022556"/>
    </source>
</evidence>
<dbReference type="AlphaFoldDB" id="A0A0S7XWV6"/>
<dbReference type="EMBL" id="LIZX01000074">
    <property type="protein sequence ID" value="KPJ66703.1"/>
    <property type="molecule type" value="Genomic_DNA"/>
</dbReference>
<evidence type="ECO:0000256" key="2">
    <source>
        <dbReference type="ARBA" id="ARBA00007362"/>
    </source>
</evidence>
<evidence type="ECO:0000256" key="8">
    <source>
        <dbReference type="ARBA" id="ARBA00022985"/>
    </source>
</evidence>
<reference evidence="14 15" key="1">
    <citation type="journal article" date="2015" name="Microbiome">
        <title>Genomic resolution of linkages in carbon, nitrogen, and sulfur cycling among widespread estuary sediment bacteria.</title>
        <authorList>
            <person name="Baker B.J."/>
            <person name="Lazar C.S."/>
            <person name="Teske A.P."/>
            <person name="Dick G.J."/>
        </authorList>
    </citation>
    <scope>NUCLEOTIDE SEQUENCE [LARGE SCALE GENOMIC DNA]</scope>
    <source>
        <strain evidence="14">DG_54_3</strain>
    </source>
</reference>
<sequence length="119" mass="13237">MVNYTILATSILLAVAGQLLMKKGMLVFGAFPVRQLLYKIIPIFLNPYVFVGLAFFGASAVLWLVVLSRLELSLVYPMVSVAYILVALASWLLFKENVTLVRWLGILVIVMGVFLISRS</sequence>
<keyword evidence="3" id="KW-1003">Cell membrane</keyword>
<evidence type="ECO:0000256" key="11">
    <source>
        <dbReference type="ARBA" id="ARBA00023136"/>
    </source>
</evidence>
<dbReference type="PANTHER" id="PTHR30561">
    <property type="entry name" value="SMR FAMILY PROTON-DEPENDENT DRUG EFFLUX TRANSPORTER SUGE"/>
    <property type="match status" value="1"/>
</dbReference>
<proteinExistence type="inferred from homology"/>
<evidence type="ECO:0000313" key="14">
    <source>
        <dbReference type="EMBL" id="KPJ66703.1"/>
    </source>
</evidence>
<evidence type="ECO:0000256" key="4">
    <source>
        <dbReference type="ARBA" id="ARBA00022516"/>
    </source>
</evidence>
<keyword evidence="7 12" id="KW-0812">Transmembrane</keyword>
<evidence type="ECO:0000313" key="15">
    <source>
        <dbReference type="Proteomes" id="UP000051861"/>
    </source>
</evidence>
<keyword evidence="6" id="KW-0441">Lipid A biosynthesis</keyword>
<dbReference type="GO" id="GO:0022857">
    <property type="term" value="F:transmembrane transporter activity"/>
    <property type="evidence" value="ECO:0007669"/>
    <property type="project" value="InterPro"/>
</dbReference>
<keyword evidence="5" id="KW-0997">Cell inner membrane</keyword>
<evidence type="ECO:0000256" key="10">
    <source>
        <dbReference type="ARBA" id="ARBA00023098"/>
    </source>
</evidence>
<evidence type="ECO:0000256" key="12">
    <source>
        <dbReference type="SAM" id="Phobius"/>
    </source>
</evidence>
<dbReference type="PANTHER" id="PTHR30561:SF9">
    <property type="entry name" value="4-AMINO-4-DEOXY-L-ARABINOSE-PHOSPHOUNDECAPRENOL FLIPPASE SUBUNIT ARNF-RELATED"/>
    <property type="match status" value="1"/>
</dbReference>
<evidence type="ECO:0000259" key="13">
    <source>
        <dbReference type="Pfam" id="PF00892"/>
    </source>
</evidence>
<dbReference type="Proteomes" id="UP000051861">
    <property type="component" value="Unassembled WGS sequence"/>
</dbReference>
<keyword evidence="4" id="KW-0444">Lipid biosynthesis</keyword>
<keyword evidence="10" id="KW-0443">Lipid metabolism</keyword>
<evidence type="ECO:0000256" key="3">
    <source>
        <dbReference type="ARBA" id="ARBA00022475"/>
    </source>
</evidence>
<name>A0A0S7XWV6_UNCSA</name>
<dbReference type="GO" id="GO:0009103">
    <property type="term" value="P:lipopolysaccharide biosynthetic process"/>
    <property type="evidence" value="ECO:0007669"/>
    <property type="project" value="UniProtKB-KW"/>
</dbReference>
<accession>A0A0S7XWV6</accession>
<gene>
    <name evidence="14" type="ORF">AMJ44_08000</name>
</gene>
<feature type="transmembrane region" description="Helical" evidence="12">
    <location>
        <begin position="100"/>
        <end position="117"/>
    </location>
</feature>
<comment type="similarity">
    <text evidence="2">Belongs to the EamA transporter family.</text>
</comment>
<dbReference type="SUPFAM" id="SSF103481">
    <property type="entry name" value="Multidrug resistance efflux transporter EmrE"/>
    <property type="match status" value="1"/>
</dbReference>
<protein>
    <recommendedName>
        <fullName evidence="13">EamA domain-containing protein</fullName>
    </recommendedName>
</protein>
<feature type="transmembrane region" description="Helical" evidence="12">
    <location>
        <begin position="45"/>
        <end position="67"/>
    </location>
</feature>
<dbReference type="Gene3D" id="1.10.3730.20">
    <property type="match status" value="1"/>
</dbReference>
<evidence type="ECO:0000256" key="9">
    <source>
        <dbReference type="ARBA" id="ARBA00022989"/>
    </source>
</evidence>
<feature type="domain" description="EamA" evidence="13">
    <location>
        <begin position="30"/>
        <end position="117"/>
    </location>
</feature>
<dbReference type="InterPro" id="IPR037185">
    <property type="entry name" value="EmrE-like"/>
</dbReference>
<comment type="caution">
    <text evidence="14">The sequence shown here is derived from an EMBL/GenBank/DDBJ whole genome shotgun (WGS) entry which is preliminary data.</text>
</comment>
<organism evidence="14 15">
    <name type="scientific">candidate division WOR-1 bacterium DG_54_3</name>
    <dbReference type="NCBI Taxonomy" id="1703775"/>
    <lineage>
        <taxon>Bacteria</taxon>
        <taxon>Bacillati</taxon>
        <taxon>Saganbacteria</taxon>
    </lineage>
</organism>
<evidence type="ECO:0000256" key="7">
    <source>
        <dbReference type="ARBA" id="ARBA00022692"/>
    </source>
</evidence>
<dbReference type="Pfam" id="PF00892">
    <property type="entry name" value="EamA"/>
    <property type="match status" value="1"/>
</dbReference>
<feature type="transmembrane region" description="Helical" evidence="12">
    <location>
        <begin position="74"/>
        <end position="94"/>
    </location>
</feature>
<dbReference type="InterPro" id="IPR000390">
    <property type="entry name" value="Small_drug/metabolite_transptr"/>
</dbReference>
<evidence type="ECO:0000256" key="1">
    <source>
        <dbReference type="ARBA" id="ARBA00004651"/>
    </source>
</evidence>
<keyword evidence="9 12" id="KW-1133">Transmembrane helix</keyword>
<dbReference type="InterPro" id="IPR000620">
    <property type="entry name" value="EamA_dom"/>
</dbReference>